<reference evidence="2" key="1">
    <citation type="submission" date="2023-03" db="EMBL/GenBank/DDBJ databases">
        <title>Massive genome expansion in bonnet fungi (Mycena s.s.) driven by repeated elements and novel gene families across ecological guilds.</title>
        <authorList>
            <consortium name="Lawrence Berkeley National Laboratory"/>
            <person name="Harder C.B."/>
            <person name="Miyauchi S."/>
            <person name="Viragh M."/>
            <person name="Kuo A."/>
            <person name="Thoen E."/>
            <person name="Andreopoulos B."/>
            <person name="Lu D."/>
            <person name="Skrede I."/>
            <person name="Drula E."/>
            <person name="Henrissat B."/>
            <person name="Morin E."/>
            <person name="Kohler A."/>
            <person name="Barry K."/>
            <person name="LaButti K."/>
            <person name="Morin E."/>
            <person name="Salamov A."/>
            <person name="Lipzen A."/>
            <person name="Mereny Z."/>
            <person name="Hegedus B."/>
            <person name="Baldrian P."/>
            <person name="Stursova M."/>
            <person name="Weitz H."/>
            <person name="Taylor A."/>
            <person name="Grigoriev I.V."/>
            <person name="Nagy L.G."/>
            <person name="Martin F."/>
            <person name="Kauserud H."/>
        </authorList>
    </citation>
    <scope>NUCLEOTIDE SEQUENCE</scope>
    <source>
        <strain evidence="2">CBHHK067</strain>
    </source>
</reference>
<proteinExistence type="predicted"/>
<sequence>EQISVLKAERNALPPIHRLPNELLALVLVMYAIESESLSTLKWTKTMLVCRRWYDLALVPMHYGVT</sequence>
<dbReference type="Pfam" id="PF12937">
    <property type="entry name" value="F-box-like"/>
    <property type="match status" value="1"/>
</dbReference>
<protein>
    <recommendedName>
        <fullName evidence="1">F-box domain-containing protein</fullName>
    </recommendedName>
</protein>
<dbReference type="EMBL" id="JARKIE010000281">
    <property type="protein sequence ID" value="KAJ7658442.1"/>
    <property type="molecule type" value="Genomic_DNA"/>
</dbReference>
<dbReference type="InterPro" id="IPR036047">
    <property type="entry name" value="F-box-like_dom_sf"/>
</dbReference>
<dbReference type="AlphaFoldDB" id="A0AAD7CQN2"/>
<accession>A0AAD7CQN2</accession>
<dbReference type="SUPFAM" id="SSF81383">
    <property type="entry name" value="F-box domain"/>
    <property type="match status" value="1"/>
</dbReference>
<organism evidence="2 3">
    <name type="scientific">Mycena rosella</name>
    <name type="common">Pink bonnet</name>
    <name type="synonym">Agaricus rosellus</name>
    <dbReference type="NCBI Taxonomy" id="1033263"/>
    <lineage>
        <taxon>Eukaryota</taxon>
        <taxon>Fungi</taxon>
        <taxon>Dikarya</taxon>
        <taxon>Basidiomycota</taxon>
        <taxon>Agaricomycotina</taxon>
        <taxon>Agaricomycetes</taxon>
        <taxon>Agaricomycetidae</taxon>
        <taxon>Agaricales</taxon>
        <taxon>Marasmiineae</taxon>
        <taxon>Mycenaceae</taxon>
        <taxon>Mycena</taxon>
    </lineage>
</organism>
<dbReference type="InterPro" id="IPR001810">
    <property type="entry name" value="F-box_dom"/>
</dbReference>
<keyword evidence="3" id="KW-1185">Reference proteome</keyword>
<comment type="caution">
    <text evidence="2">The sequence shown here is derived from an EMBL/GenBank/DDBJ whole genome shotgun (WGS) entry which is preliminary data.</text>
</comment>
<name>A0AAD7CQN2_MYCRO</name>
<gene>
    <name evidence="2" type="ORF">B0H17DRAFT_955289</name>
</gene>
<feature type="domain" description="F-box" evidence="1">
    <location>
        <begin position="16"/>
        <end position="58"/>
    </location>
</feature>
<feature type="non-terminal residue" evidence="2">
    <location>
        <position position="1"/>
    </location>
</feature>
<evidence type="ECO:0000313" key="2">
    <source>
        <dbReference type="EMBL" id="KAJ7658442.1"/>
    </source>
</evidence>
<dbReference type="Proteomes" id="UP001221757">
    <property type="component" value="Unassembled WGS sequence"/>
</dbReference>
<evidence type="ECO:0000313" key="3">
    <source>
        <dbReference type="Proteomes" id="UP001221757"/>
    </source>
</evidence>
<evidence type="ECO:0000259" key="1">
    <source>
        <dbReference type="Pfam" id="PF12937"/>
    </source>
</evidence>